<accession>A0A225DY05</accession>
<proteinExistence type="predicted"/>
<reference evidence="2" key="1">
    <citation type="submission" date="2017-06" db="EMBL/GenBank/DDBJ databases">
        <title>Genome analysis of Fimbriiglobus ruber SP5, the first member of the order Planctomycetales with confirmed chitinolytic capability.</title>
        <authorList>
            <person name="Ravin N.V."/>
            <person name="Rakitin A.L."/>
            <person name="Ivanova A.A."/>
            <person name="Beletsky A.V."/>
            <person name="Kulichevskaya I.S."/>
            <person name="Mardanov A.V."/>
            <person name="Dedysh S.N."/>
        </authorList>
    </citation>
    <scope>NUCLEOTIDE SEQUENCE [LARGE SCALE GENOMIC DNA]</scope>
    <source>
        <strain evidence="2">SP5</strain>
    </source>
</reference>
<dbReference type="AlphaFoldDB" id="A0A225DY05"/>
<protein>
    <submittedName>
        <fullName evidence="1">Uncharacterized protein</fullName>
    </submittedName>
</protein>
<evidence type="ECO:0000313" key="1">
    <source>
        <dbReference type="EMBL" id="OWK43418.1"/>
    </source>
</evidence>
<name>A0A225DY05_9BACT</name>
<evidence type="ECO:0000313" key="2">
    <source>
        <dbReference type="Proteomes" id="UP000214646"/>
    </source>
</evidence>
<dbReference type="Proteomes" id="UP000214646">
    <property type="component" value="Unassembled WGS sequence"/>
</dbReference>
<comment type="caution">
    <text evidence="1">The sequence shown here is derived from an EMBL/GenBank/DDBJ whole genome shotgun (WGS) entry which is preliminary data.</text>
</comment>
<dbReference type="EMBL" id="NIDE01000004">
    <property type="protein sequence ID" value="OWK43418.1"/>
    <property type="molecule type" value="Genomic_DNA"/>
</dbReference>
<sequence>MGAGNPPLVRERAERAKSTFQSFKQWLAEKRAENREEEVTQTNPGQLPTFREWLAEQKG</sequence>
<gene>
    <name evidence="1" type="ORF">FRUB_03017</name>
</gene>
<keyword evidence="2" id="KW-1185">Reference proteome</keyword>
<organism evidence="1 2">
    <name type="scientific">Fimbriiglobus ruber</name>
    <dbReference type="NCBI Taxonomy" id="1908690"/>
    <lineage>
        <taxon>Bacteria</taxon>
        <taxon>Pseudomonadati</taxon>
        <taxon>Planctomycetota</taxon>
        <taxon>Planctomycetia</taxon>
        <taxon>Gemmatales</taxon>
        <taxon>Gemmataceae</taxon>
        <taxon>Fimbriiglobus</taxon>
    </lineage>
</organism>